<organism evidence="1 2">
    <name type="scientific">Nocardia terpenica</name>
    <dbReference type="NCBI Taxonomy" id="455432"/>
    <lineage>
        <taxon>Bacteria</taxon>
        <taxon>Bacillati</taxon>
        <taxon>Actinomycetota</taxon>
        <taxon>Actinomycetes</taxon>
        <taxon>Mycobacteriales</taxon>
        <taxon>Nocardiaceae</taxon>
        <taxon>Nocardia</taxon>
    </lineage>
</organism>
<dbReference type="Proteomes" id="UP000221961">
    <property type="component" value="Chromosome"/>
</dbReference>
<evidence type="ECO:0000313" key="2">
    <source>
        <dbReference type="Proteomes" id="UP000221961"/>
    </source>
</evidence>
<dbReference type="AlphaFoldDB" id="A0A291RYM4"/>
<dbReference type="GO" id="GO:0003677">
    <property type="term" value="F:DNA binding"/>
    <property type="evidence" value="ECO:0007669"/>
    <property type="project" value="InterPro"/>
</dbReference>
<name>A0A291RYM4_9NOCA</name>
<dbReference type="InterPro" id="IPR010982">
    <property type="entry name" value="Lambda_DNA-bd_dom_sf"/>
</dbReference>
<dbReference type="EMBL" id="CP023778">
    <property type="protein sequence ID" value="ATL72368.1"/>
    <property type="molecule type" value="Genomic_DNA"/>
</dbReference>
<sequence>MNNVIPIKSFADSRTAAVLARKDAEIAALKRENEILKAKTDNRKKLSPWDVQLIRRFWSTAGLTHQDLAEMFEVNRSTISRILNGTYHKGE</sequence>
<dbReference type="KEGG" id="ntp:CRH09_35765"/>
<evidence type="ECO:0000313" key="1">
    <source>
        <dbReference type="EMBL" id="ATL72368.1"/>
    </source>
</evidence>
<dbReference type="SUPFAM" id="SSF47413">
    <property type="entry name" value="lambda repressor-like DNA-binding domains"/>
    <property type="match status" value="1"/>
</dbReference>
<protein>
    <submittedName>
        <fullName evidence="1">Uncharacterized protein</fullName>
    </submittedName>
</protein>
<dbReference type="Gene3D" id="1.10.10.10">
    <property type="entry name" value="Winged helix-like DNA-binding domain superfamily/Winged helix DNA-binding domain"/>
    <property type="match status" value="1"/>
</dbReference>
<gene>
    <name evidence="1" type="ORF">CRH09_35765</name>
</gene>
<accession>A0A291RYM4</accession>
<proteinExistence type="predicted"/>
<reference evidence="1 2" key="1">
    <citation type="submission" date="2017-10" db="EMBL/GenBank/DDBJ databases">
        <title>Comparative genomics between pathogenic Norcardia.</title>
        <authorList>
            <person name="Zeng L."/>
        </authorList>
    </citation>
    <scope>NUCLEOTIDE SEQUENCE [LARGE SCALE GENOMIC DNA]</scope>
    <source>
        <strain evidence="1 2">NC_YFY_NT001</strain>
    </source>
</reference>
<dbReference type="InterPro" id="IPR036388">
    <property type="entry name" value="WH-like_DNA-bd_sf"/>
</dbReference>